<protein>
    <submittedName>
        <fullName evidence="1">Uncharacterized protein</fullName>
    </submittedName>
</protein>
<dbReference type="Proteomes" id="UP001476247">
    <property type="component" value="Unassembled WGS sequence"/>
</dbReference>
<evidence type="ECO:0000313" key="2">
    <source>
        <dbReference type="Proteomes" id="UP001476247"/>
    </source>
</evidence>
<reference evidence="1 2" key="1">
    <citation type="submission" date="2024-04" db="EMBL/GenBank/DDBJ databases">
        <title>genome sequences of Mucor flavus KT1a and Helicostylum pulchrum KT1b strains isolation_sourced from the surface of a dry-aged beef.</title>
        <authorList>
            <person name="Toyotome T."/>
            <person name="Hosono M."/>
            <person name="Torimaru M."/>
            <person name="Fukuda K."/>
            <person name="Mikami N."/>
        </authorList>
    </citation>
    <scope>NUCLEOTIDE SEQUENCE [LARGE SCALE GENOMIC DNA]</scope>
    <source>
        <strain evidence="1 2">KT1b</strain>
    </source>
</reference>
<keyword evidence="2" id="KW-1185">Reference proteome</keyword>
<sequence>MTDNTESLMFWIEQEPADNTEDMYLPPDTPPGRLSHKIQSQVNKSQELKKQRAIERLKVVHLENLCNFRNAFASLIARDQLPNQRKEYLEFISSDTCLKDNLSDILKLVNDIDTIQRDESAAPDVIKSLQAKETTTKETRHELYLKEQVRVKYAQVLEVRAHSESPQPSPPPHEQ</sequence>
<dbReference type="EMBL" id="BAABUJ010000017">
    <property type="protein sequence ID" value="GAA5800872.1"/>
    <property type="molecule type" value="Genomic_DNA"/>
</dbReference>
<evidence type="ECO:0000313" key="1">
    <source>
        <dbReference type="EMBL" id="GAA5800872.1"/>
    </source>
</evidence>
<organism evidence="1 2">
    <name type="scientific">Helicostylum pulchrum</name>
    <dbReference type="NCBI Taxonomy" id="562976"/>
    <lineage>
        <taxon>Eukaryota</taxon>
        <taxon>Fungi</taxon>
        <taxon>Fungi incertae sedis</taxon>
        <taxon>Mucoromycota</taxon>
        <taxon>Mucoromycotina</taxon>
        <taxon>Mucoromycetes</taxon>
        <taxon>Mucorales</taxon>
        <taxon>Mucorineae</taxon>
        <taxon>Mucoraceae</taxon>
        <taxon>Helicostylum</taxon>
    </lineage>
</organism>
<gene>
    <name evidence="1" type="ORF">HPULCUR_006311</name>
</gene>
<accession>A0ABP9Y3I0</accession>
<name>A0ABP9Y3I0_9FUNG</name>
<proteinExistence type="predicted"/>
<comment type="caution">
    <text evidence="1">The sequence shown here is derived from an EMBL/GenBank/DDBJ whole genome shotgun (WGS) entry which is preliminary data.</text>
</comment>